<dbReference type="Proteomes" id="UP000011074">
    <property type="component" value="Chromosome"/>
</dbReference>
<dbReference type="InterPro" id="IPR038721">
    <property type="entry name" value="IS701-like_DDE_dom"/>
</dbReference>
<reference evidence="2" key="1">
    <citation type="submission" date="2012-12" db="EMBL/GenBank/DDBJ databases">
        <authorList>
            <person name="Pethick F.E."/>
            <person name="MacFadyen A.C."/>
            <person name="Tang Z."/>
            <person name="Sangal V."/>
            <person name="Tze-Tze L."/>
            <person name="Chu J."/>
            <person name="Guo M."/>
            <person name="Kirby R."/>
            <person name="Hoskisson P.A."/>
            <person name="Herron P.R."/>
            <person name="Hunter I.S."/>
        </authorList>
    </citation>
    <scope>NUCLEOTIDE SEQUENCE</scope>
    <source>
        <strain evidence="2">ATCC 10970</strain>
    </source>
</reference>
<gene>
    <name evidence="2" type="ORF">SRIM_017095</name>
</gene>
<dbReference type="InterPro" id="IPR039365">
    <property type="entry name" value="IS701-like"/>
</dbReference>
<reference evidence="2" key="2">
    <citation type="submission" date="2020-01" db="EMBL/GenBank/DDBJ databases">
        <authorList>
            <person name="Algora L."/>
            <person name="Schniete J.K."/>
            <person name="MacFadyen A."/>
            <person name="Hoskisson P.A."/>
            <person name="Hunter I.S."/>
            <person name="Herron P.R."/>
        </authorList>
    </citation>
    <scope>NUCLEOTIDE SEQUENCE</scope>
    <source>
        <strain evidence="2">ATCC 10970</strain>
    </source>
</reference>
<feature type="domain" description="Transposase IS701-like DDE" evidence="1">
    <location>
        <begin position="33"/>
        <end position="171"/>
    </location>
</feature>
<evidence type="ECO:0000259" key="1">
    <source>
        <dbReference type="Pfam" id="PF13546"/>
    </source>
</evidence>
<dbReference type="Pfam" id="PF13546">
    <property type="entry name" value="DDE_5"/>
    <property type="match status" value="1"/>
</dbReference>
<dbReference type="AlphaFoldDB" id="L8EYK7"/>
<evidence type="ECO:0000313" key="2">
    <source>
        <dbReference type="EMBL" id="QST81646.1"/>
    </source>
</evidence>
<dbReference type="PANTHER" id="PTHR33627">
    <property type="entry name" value="TRANSPOSASE"/>
    <property type="match status" value="1"/>
</dbReference>
<organism evidence="2 3">
    <name type="scientific">Streptomyces rimosus subsp. rimosus (strain ATCC 10970 / DSM 40260 / JCM 4667 / NRRL 2234)</name>
    <dbReference type="NCBI Taxonomy" id="1265868"/>
    <lineage>
        <taxon>Bacteria</taxon>
        <taxon>Bacillati</taxon>
        <taxon>Actinomycetota</taxon>
        <taxon>Actinomycetes</taxon>
        <taxon>Kitasatosporales</taxon>
        <taxon>Streptomycetaceae</taxon>
        <taxon>Streptomyces</taxon>
    </lineage>
</organism>
<accession>L8EYK7</accession>
<dbReference type="PANTHER" id="PTHR33627:SF1">
    <property type="entry name" value="TRANSPOSASE"/>
    <property type="match status" value="1"/>
</dbReference>
<dbReference type="EMBL" id="CP048261">
    <property type="protein sequence ID" value="QST81646.1"/>
    <property type="molecule type" value="Genomic_DNA"/>
</dbReference>
<protein>
    <submittedName>
        <fullName evidence="2">Transposase</fullName>
    </submittedName>
</protein>
<name>L8EYK7_STRR1</name>
<sequence>MSVPAARTAVPPPLPGRPTSTQEAWIEDLCRHLFASFTRADHHLKGEQYVRGLLTAPGRKSIRNIARTLEDAGAAQRLHHFICNAPWNWRAVREALSDYLMQRDRPHSWVVRPMLIPKSGTNSVGVHRRFVPATGQLVNGQLAYGLWYAGRALVAPVDWRLHLPSPDSGPFALSDEGVARVLSLARRSVCPATEELPPMIWDSQMHHAADVLGALAPLGLPVMARTPGSLPLHLVDRYGRPSRRGALSAQRVLATPERLGLPVHNVAPGVRAVLARVTPARTGDGGGGGELLLYAQRYEDAEAYGGRGTGDRADFWLTTPTGKTPAELHLLTRAAARVARDSVRTGGRTGLRDFEGRSYDGWHRHMTLASVAYAVQTLTTLDAVRLARDAQRSCVPAPPSCAYAPHGSGRRAGELPLTLVG</sequence>
<proteinExistence type="predicted"/>
<reference evidence="2" key="3">
    <citation type="journal article" date="2021" name="bioRxiv">
        <title>Bilateral symmetry of linear streptomycete chromosomes.</title>
        <authorList>
            <person name="Algora-Gallardo L."/>
            <person name="Schniete J.K."/>
            <person name="Mark D.R."/>
            <person name="Hunter I.S."/>
            <person name="Herron P.R."/>
        </authorList>
    </citation>
    <scope>NUCLEOTIDE SEQUENCE</scope>
    <source>
        <strain evidence="2">ATCC 10970</strain>
    </source>
</reference>
<evidence type="ECO:0000313" key="3">
    <source>
        <dbReference type="Proteomes" id="UP000011074"/>
    </source>
</evidence>